<evidence type="ECO:0000313" key="1">
    <source>
        <dbReference type="EMBL" id="MFC4633415.1"/>
    </source>
</evidence>
<evidence type="ECO:0000313" key="2">
    <source>
        <dbReference type="Proteomes" id="UP001596043"/>
    </source>
</evidence>
<protein>
    <submittedName>
        <fullName evidence="1">DUF6624 domain-containing protein</fullName>
    </submittedName>
</protein>
<accession>A0ABV9HV74</accession>
<dbReference type="EMBL" id="JBHSFV010000002">
    <property type="protein sequence ID" value="MFC4633415.1"/>
    <property type="molecule type" value="Genomic_DNA"/>
</dbReference>
<dbReference type="Proteomes" id="UP001596043">
    <property type="component" value="Unassembled WGS sequence"/>
</dbReference>
<proteinExistence type="predicted"/>
<dbReference type="RefSeq" id="WP_379977617.1">
    <property type="nucleotide sequence ID" value="NZ_JBHSFV010000002.1"/>
</dbReference>
<sequence length="226" mass="26085">MQKDLIPDHCMIVLFSSLTSLYAPKVIDCSVKKLNKELIALKNKGQEIRMELMPLLAETILEEDVSTKLKQYALITKMQQQDAYNQAYLKAFFNNCDWPKSLSKEAHTSVYLILQNSDDDLMRTYYPKVEEMVTLGYLDPDDAATMYDRLQMNALLPQRFGTQTFQNTNNQSAVWPIQDLENLRSLRASVGLSSMYEYIKETKESIGVSIVWDKTLTVEKALRFKK</sequence>
<reference evidence="2" key="1">
    <citation type="journal article" date="2019" name="Int. J. Syst. Evol. Microbiol.">
        <title>The Global Catalogue of Microorganisms (GCM) 10K type strain sequencing project: providing services to taxonomists for standard genome sequencing and annotation.</title>
        <authorList>
            <consortium name="The Broad Institute Genomics Platform"/>
            <consortium name="The Broad Institute Genome Sequencing Center for Infectious Disease"/>
            <person name="Wu L."/>
            <person name="Ma J."/>
        </authorList>
    </citation>
    <scope>NUCLEOTIDE SEQUENCE [LARGE SCALE GENOMIC DNA]</scope>
    <source>
        <strain evidence="2">YJ-61-S</strain>
    </source>
</reference>
<dbReference type="Pfam" id="PF20329">
    <property type="entry name" value="DUF6624"/>
    <property type="match status" value="1"/>
</dbReference>
<comment type="caution">
    <text evidence="1">The sequence shown here is derived from an EMBL/GenBank/DDBJ whole genome shotgun (WGS) entry which is preliminary data.</text>
</comment>
<name>A0ABV9HV74_9FLAO</name>
<dbReference type="InterPro" id="IPR046732">
    <property type="entry name" value="DUF6624"/>
</dbReference>
<organism evidence="1 2">
    <name type="scientific">Dokdonia ponticola</name>
    <dbReference type="NCBI Taxonomy" id="2041041"/>
    <lineage>
        <taxon>Bacteria</taxon>
        <taxon>Pseudomonadati</taxon>
        <taxon>Bacteroidota</taxon>
        <taxon>Flavobacteriia</taxon>
        <taxon>Flavobacteriales</taxon>
        <taxon>Flavobacteriaceae</taxon>
        <taxon>Dokdonia</taxon>
    </lineage>
</organism>
<gene>
    <name evidence="1" type="ORF">ACFO3O_05830</name>
</gene>
<keyword evidence="2" id="KW-1185">Reference proteome</keyword>